<evidence type="ECO:0000313" key="3">
    <source>
        <dbReference type="Proteomes" id="UP000196649"/>
    </source>
</evidence>
<dbReference type="Proteomes" id="UP000196649">
    <property type="component" value="Unassembled WGS sequence"/>
</dbReference>
<sequence>MINKYLVFDVGGTNVKYAIIDRSGKLIEKNSMVTLHSLNDFISSLQKIIDYYRGSFTGIAFSVPGRVSHDDGKIYGGGSLPFMDKKSLADLINTDVPVAVENDGKAAALSELWLGNLKDIKNGAAIVLGTGVGGGIIMNHQLIYGSHFQAGEVSFLVNNSKKLGYDDLEGSSGSAVKMINECATKLGLNNKNDGKRVFEEINKDNDSIMPIFERYCRNIATLIHNIQAIIDLDRYVIGGGISSQPIVAQTINQEFIKLRSEVPIIQTTLSKPKIINSKFKNDANLYGALYNWLMNMDNYFQNKGQATN</sequence>
<accession>A0A210PCR7</accession>
<proteinExistence type="inferred from homology"/>
<comment type="caution">
    <text evidence="2">The sequence shown here is derived from an EMBL/GenBank/DDBJ whole genome shotgun (WGS) entry which is preliminary data.</text>
</comment>
<reference evidence="2 3" key="1">
    <citation type="submission" date="2017-03" db="EMBL/GenBank/DDBJ databases">
        <title>Genome sequence of Lactobacillus kimchii KACC 12383.</title>
        <authorList>
            <person name="Chun J."/>
        </authorList>
    </citation>
    <scope>NUCLEOTIDE SEQUENCE [LARGE SCALE GENOMIC DNA]</scope>
    <source>
        <strain evidence="2 3">KACC 12383</strain>
    </source>
</reference>
<protein>
    <submittedName>
        <fullName evidence="2">Glucokinase</fullName>
        <ecNumber evidence="2">2.7.1.2</ecNumber>
    </submittedName>
</protein>
<dbReference type="Pfam" id="PF00480">
    <property type="entry name" value="ROK"/>
    <property type="match status" value="1"/>
</dbReference>
<dbReference type="AlphaFoldDB" id="A0A210PCR7"/>
<dbReference type="GO" id="GO:0004340">
    <property type="term" value="F:glucokinase activity"/>
    <property type="evidence" value="ECO:0007669"/>
    <property type="project" value="UniProtKB-EC"/>
</dbReference>
<evidence type="ECO:0000256" key="1">
    <source>
        <dbReference type="ARBA" id="ARBA00006479"/>
    </source>
</evidence>
<keyword evidence="2" id="KW-0808">Transferase</keyword>
<dbReference type="PANTHER" id="PTHR18964:SF170">
    <property type="entry name" value="SUGAR KINASE"/>
    <property type="match status" value="1"/>
</dbReference>
<organism evidence="2 3">
    <name type="scientific">Companilactobacillus kimchii</name>
    <dbReference type="NCBI Taxonomy" id="2801452"/>
    <lineage>
        <taxon>Bacteria</taxon>
        <taxon>Bacillati</taxon>
        <taxon>Bacillota</taxon>
        <taxon>Bacilli</taxon>
        <taxon>Lactobacillales</taxon>
        <taxon>Lactobacillaceae</taxon>
        <taxon>Companilactobacillus</taxon>
    </lineage>
</organism>
<dbReference type="InterPro" id="IPR000600">
    <property type="entry name" value="ROK"/>
</dbReference>
<keyword evidence="2" id="KW-0418">Kinase</keyword>
<dbReference type="EC" id="2.7.1.2" evidence="2"/>
<dbReference type="SUPFAM" id="SSF53067">
    <property type="entry name" value="Actin-like ATPase domain"/>
    <property type="match status" value="1"/>
</dbReference>
<dbReference type="EMBL" id="MXAL01000001">
    <property type="protein sequence ID" value="OWF34305.1"/>
    <property type="molecule type" value="Genomic_DNA"/>
</dbReference>
<name>A0A210PCR7_9LACO</name>
<dbReference type="InterPro" id="IPR043129">
    <property type="entry name" value="ATPase_NBD"/>
</dbReference>
<gene>
    <name evidence="2" type="ORF">LKACC12383_00218</name>
</gene>
<dbReference type="Gene3D" id="3.30.420.40">
    <property type="match status" value="2"/>
</dbReference>
<dbReference type="CDD" id="cd24152">
    <property type="entry name" value="ASKHA_NBD_ROK-like"/>
    <property type="match status" value="1"/>
</dbReference>
<comment type="similarity">
    <text evidence="1">Belongs to the ROK (NagC/XylR) family.</text>
</comment>
<dbReference type="PANTHER" id="PTHR18964">
    <property type="entry name" value="ROK (REPRESSOR, ORF, KINASE) FAMILY"/>
    <property type="match status" value="1"/>
</dbReference>
<evidence type="ECO:0000313" key="2">
    <source>
        <dbReference type="EMBL" id="OWF34305.1"/>
    </source>
</evidence>
<dbReference type="RefSeq" id="WP_056968038.1">
    <property type="nucleotide sequence ID" value="NZ_LNUB01000004.1"/>
</dbReference>